<dbReference type="CDD" id="cd24007">
    <property type="entry name" value="ASKHA_NBD_eukNAGK-like"/>
    <property type="match status" value="1"/>
</dbReference>
<dbReference type="SUPFAM" id="SSF53067">
    <property type="entry name" value="Actin-like ATPase domain"/>
    <property type="match status" value="2"/>
</dbReference>
<dbReference type="Gene3D" id="3.30.420.40">
    <property type="match status" value="2"/>
</dbReference>
<comment type="caution">
    <text evidence="2">The sequence shown here is derived from an EMBL/GenBank/DDBJ whole genome shotgun (WGS) entry which is preliminary data.</text>
</comment>
<sequence>MHVIGIDIGGSKTHAVSYLSTASGPTLVEAYAASANIASVGEDEAELQIAAVLADLADLGHGGVADVVCAGAAGADSAAAEQRLRALLGRRTGGARVEVVHDAHLILAAAGASEGIAVISGTGSVAWGRLPDGRTARAGGWGYLLGDEGSGYGITRDAVRHALRRADLGAGVDPLTAALLEACGDPDPHALLDHFYRRAERRYWAGRAGVVFEVARTGDPAATAILEDAAASLATLIRQVHAALGSPTDLPVVLGGGVACNQHGFADLVRRQLGEGDPTDVRTISQDPAHGALALARRLHESPVTTTSAGDHR</sequence>
<dbReference type="InterPro" id="IPR052519">
    <property type="entry name" value="Euk-type_GlcNAc_Kinase"/>
</dbReference>
<dbReference type="InterPro" id="IPR043129">
    <property type="entry name" value="ATPase_NBD"/>
</dbReference>
<evidence type="ECO:0000313" key="3">
    <source>
        <dbReference type="Proteomes" id="UP000313231"/>
    </source>
</evidence>
<dbReference type="Proteomes" id="UP000313231">
    <property type="component" value="Unassembled WGS sequence"/>
</dbReference>
<evidence type="ECO:0000259" key="1">
    <source>
        <dbReference type="Pfam" id="PF01869"/>
    </source>
</evidence>
<evidence type="ECO:0000313" key="2">
    <source>
        <dbReference type="EMBL" id="TNM39459.1"/>
    </source>
</evidence>
<dbReference type="AlphaFoldDB" id="A0A5C4VVY6"/>
<dbReference type="RefSeq" id="WP_139622950.1">
    <property type="nucleotide sequence ID" value="NZ_VDMP01000024.1"/>
</dbReference>
<feature type="domain" description="ATPase BadF/BadG/BcrA/BcrD type" evidence="1">
    <location>
        <begin position="4"/>
        <end position="296"/>
    </location>
</feature>
<dbReference type="InterPro" id="IPR002731">
    <property type="entry name" value="ATPase_BadF"/>
</dbReference>
<proteinExistence type="predicted"/>
<dbReference type="EMBL" id="VDMP01000024">
    <property type="protein sequence ID" value="TNM39459.1"/>
    <property type="molecule type" value="Genomic_DNA"/>
</dbReference>
<organism evidence="2 3">
    <name type="scientific">Nocardioides albidus</name>
    <dbReference type="NCBI Taxonomy" id="1517589"/>
    <lineage>
        <taxon>Bacteria</taxon>
        <taxon>Bacillati</taxon>
        <taxon>Actinomycetota</taxon>
        <taxon>Actinomycetes</taxon>
        <taxon>Propionibacteriales</taxon>
        <taxon>Nocardioidaceae</taxon>
        <taxon>Nocardioides</taxon>
    </lineage>
</organism>
<protein>
    <submittedName>
        <fullName evidence="2">ATPase</fullName>
    </submittedName>
</protein>
<dbReference type="OrthoDB" id="8701357at2"/>
<name>A0A5C4VVY6_9ACTN</name>
<dbReference type="PANTHER" id="PTHR43190:SF3">
    <property type="entry name" value="N-ACETYL-D-GLUCOSAMINE KINASE"/>
    <property type="match status" value="1"/>
</dbReference>
<dbReference type="Pfam" id="PF01869">
    <property type="entry name" value="BcrAD_BadFG"/>
    <property type="match status" value="1"/>
</dbReference>
<gene>
    <name evidence="2" type="ORF">FHP29_11155</name>
</gene>
<keyword evidence="3" id="KW-1185">Reference proteome</keyword>
<accession>A0A5C4VVY6</accession>
<reference evidence="2 3" key="1">
    <citation type="journal article" date="2016" name="Int. J. Syst. Evol. Microbiol.">
        <title>Nocardioides albidus sp. nov., an actinobacterium isolated from garden soil.</title>
        <authorList>
            <person name="Singh H."/>
            <person name="Du J."/>
            <person name="Trinh H."/>
            <person name="Won K."/>
            <person name="Yang J.E."/>
            <person name="Yin C."/>
            <person name="Kook M."/>
            <person name="Yi T.H."/>
        </authorList>
    </citation>
    <scope>NUCLEOTIDE SEQUENCE [LARGE SCALE GENOMIC DNA]</scope>
    <source>
        <strain evidence="2 3">CCTCC AB 2015297</strain>
    </source>
</reference>
<dbReference type="PANTHER" id="PTHR43190">
    <property type="entry name" value="N-ACETYL-D-GLUCOSAMINE KINASE"/>
    <property type="match status" value="1"/>
</dbReference>